<keyword evidence="4" id="KW-1185">Reference proteome</keyword>
<dbReference type="NCBIfam" id="TIGR03605">
    <property type="entry name" value="antibiot_sagB"/>
    <property type="match status" value="1"/>
</dbReference>
<dbReference type="InterPro" id="IPR029479">
    <property type="entry name" value="Nitroreductase"/>
</dbReference>
<dbReference type="EMBL" id="WLZY01000010">
    <property type="protein sequence ID" value="NDL60166.1"/>
    <property type="molecule type" value="Genomic_DNA"/>
</dbReference>
<evidence type="ECO:0000313" key="3">
    <source>
        <dbReference type="EMBL" id="NDL60166.1"/>
    </source>
</evidence>
<evidence type="ECO:0000313" key="4">
    <source>
        <dbReference type="Proteomes" id="UP000460435"/>
    </source>
</evidence>
<reference evidence="3 4" key="1">
    <citation type="submission" date="2019-11" db="EMBL/GenBank/DDBJ databases">
        <authorList>
            <person name="Li X.-J."/>
            <person name="Feng X.-M."/>
        </authorList>
    </citation>
    <scope>NUCLEOTIDE SEQUENCE [LARGE SCALE GENOMIC DNA]</scope>
    <source>
        <strain evidence="3 4">XMNu-373</strain>
    </source>
</reference>
<dbReference type="AlphaFoldDB" id="A0A7K3MA76"/>
<evidence type="ECO:0000256" key="1">
    <source>
        <dbReference type="SAM" id="MobiDB-lite"/>
    </source>
</evidence>
<feature type="region of interest" description="Disordered" evidence="1">
    <location>
        <begin position="1"/>
        <end position="33"/>
    </location>
</feature>
<organism evidence="3 4">
    <name type="scientific">Phytoactinopolyspora mesophila</name>
    <dbReference type="NCBI Taxonomy" id="2650750"/>
    <lineage>
        <taxon>Bacteria</taxon>
        <taxon>Bacillati</taxon>
        <taxon>Actinomycetota</taxon>
        <taxon>Actinomycetes</taxon>
        <taxon>Jiangellales</taxon>
        <taxon>Jiangellaceae</taxon>
        <taxon>Phytoactinopolyspora</taxon>
    </lineage>
</organism>
<dbReference type="RefSeq" id="WP_162452870.1">
    <property type="nucleotide sequence ID" value="NZ_WLZY01000010.1"/>
</dbReference>
<comment type="caution">
    <text evidence="3">The sequence shown here is derived from an EMBL/GenBank/DDBJ whole genome shotgun (WGS) entry which is preliminary data.</text>
</comment>
<dbReference type="GO" id="GO:0016491">
    <property type="term" value="F:oxidoreductase activity"/>
    <property type="evidence" value="ECO:0007669"/>
    <property type="project" value="InterPro"/>
</dbReference>
<dbReference type="Gene3D" id="3.40.109.10">
    <property type="entry name" value="NADH Oxidase"/>
    <property type="match status" value="2"/>
</dbReference>
<feature type="domain" description="Nitroreductase" evidence="2">
    <location>
        <begin position="467"/>
        <end position="562"/>
    </location>
</feature>
<evidence type="ECO:0000259" key="2">
    <source>
        <dbReference type="Pfam" id="PF00881"/>
    </source>
</evidence>
<protein>
    <submittedName>
        <fullName evidence="3">SagB/ThcOx family dehydrogenase</fullName>
    </submittedName>
</protein>
<accession>A0A7K3MA76</accession>
<dbReference type="InterPro" id="IPR020051">
    <property type="entry name" value="SagB-type_dehydrogenase"/>
</dbReference>
<dbReference type="CDD" id="cd02142">
    <property type="entry name" value="McbC_SagB-like_oxidoreductase"/>
    <property type="match status" value="1"/>
</dbReference>
<dbReference type="SUPFAM" id="SSF55469">
    <property type="entry name" value="FMN-dependent nitroreductase-like"/>
    <property type="match status" value="2"/>
</dbReference>
<dbReference type="Pfam" id="PF00881">
    <property type="entry name" value="Nitroreductase"/>
    <property type="match status" value="2"/>
</dbReference>
<dbReference type="Proteomes" id="UP000460435">
    <property type="component" value="Unassembled WGS sequence"/>
</dbReference>
<dbReference type="InterPro" id="IPR000415">
    <property type="entry name" value="Nitroreductase-like"/>
</dbReference>
<name>A0A7K3MA76_9ACTN</name>
<feature type="compositionally biased region" description="Basic and acidic residues" evidence="1">
    <location>
        <begin position="1"/>
        <end position="10"/>
    </location>
</feature>
<dbReference type="InterPro" id="IPR052544">
    <property type="entry name" value="Bacteriocin_Proc_Enz"/>
</dbReference>
<sequence>MNTTDQIHEHGHGHHHDHTPAHNPPANPTPEAEPDIVLDYARRMFERQRVPLPPYGFTVDWSDQPSRHKLYQGVTRVPLPSPFDRMPRVSLDAAVTASRAAHGDLLPSLDVLAAALACYGLTGRRTQPNWNEDSRRKLQTQNAVWARPTPSGGGMYPAETYLVTGNDATLPAGVYHYATAHHGLDRLAVGSHVEELAQASGVAAGMYLVASLRFWKNAFKYNSFSYHVVTQDIGALLASWRLVLGAHGIAVEPLLWFDEAAVSDLIGIDGVAEAPFVVVPLGPIAQAKDVTTPGTRATPLEPLIRRDTRRSEPHQVWEKSRRVRSFPLVEEVHAATLVGSLPRPGPADAVAGALHAVTSDDGSTVVTLPAATSQDGDLDLTSSLGARRSSFGALSASRPLDPADLGWMLAMTNRLAGTGTDVAPAPRAHPWIRLRIIANQVDGLEQGGYVYDGHRHRLSDARPVDGAELQRYYALTNYNLREAAVVVVVTGQLKPLVRTYGGRGYRMLSIEVGQSAQALYLAAAARGLGVGAVLGIDNLAVDAMLGIDGTDETSMLFILLGHERGPRAGYDHAIRYPARAHTDSPSKGAVSHD</sequence>
<proteinExistence type="predicted"/>
<feature type="domain" description="Nitroreductase" evidence="2">
    <location>
        <begin position="145"/>
        <end position="282"/>
    </location>
</feature>
<gene>
    <name evidence="3" type="ORF">F7O44_24130</name>
</gene>
<dbReference type="PANTHER" id="PTHR43745">
    <property type="entry name" value="NITROREDUCTASE MJ1384-RELATED"/>
    <property type="match status" value="1"/>
</dbReference>
<dbReference type="PANTHER" id="PTHR43745:SF2">
    <property type="entry name" value="NITROREDUCTASE MJ1384-RELATED"/>
    <property type="match status" value="1"/>
</dbReference>